<dbReference type="EMBL" id="VRSW01000003">
    <property type="protein sequence ID" value="TXK04217.1"/>
    <property type="molecule type" value="Genomic_DNA"/>
</dbReference>
<dbReference type="InterPro" id="IPR011044">
    <property type="entry name" value="Quino_amine_DH_bsu"/>
</dbReference>
<accession>A0A5C8HN11</accession>
<protein>
    <recommendedName>
        <fullName evidence="3">PQQ-binding-like beta-propeller repeat protein</fullName>
    </recommendedName>
</protein>
<dbReference type="SUPFAM" id="SSF50969">
    <property type="entry name" value="YVTN repeat-like/Quinoprotein amine dehydrogenase"/>
    <property type="match status" value="1"/>
</dbReference>
<reference evidence="1 2" key="1">
    <citation type="submission" date="2019-08" db="EMBL/GenBank/DDBJ databases">
        <authorList>
            <person name="Dong K."/>
        </authorList>
    </citation>
    <scope>NUCLEOTIDE SEQUENCE [LARGE SCALE GENOMIC DNA]</scope>
    <source>
        <strain evidence="1 2">M4-8</strain>
    </source>
</reference>
<dbReference type="OrthoDB" id="3250815at2"/>
<evidence type="ECO:0000313" key="2">
    <source>
        <dbReference type="Proteomes" id="UP000321196"/>
    </source>
</evidence>
<organism evidence="1 2">
    <name type="scientific">Microbacterium mitrae</name>
    <dbReference type="NCBI Taxonomy" id="664640"/>
    <lineage>
        <taxon>Bacteria</taxon>
        <taxon>Bacillati</taxon>
        <taxon>Actinomycetota</taxon>
        <taxon>Actinomycetes</taxon>
        <taxon>Micrococcales</taxon>
        <taxon>Microbacteriaceae</taxon>
        <taxon>Microbacterium</taxon>
    </lineage>
</organism>
<keyword evidence="2" id="KW-1185">Reference proteome</keyword>
<name>A0A5C8HN11_9MICO</name>
<dbReference type="Proteomes" id="UP000321196">
    <property type="component" value="Unassembled WGS sequence"/>
</dbReference>
<proteinExistence type="predicted"/>
<comment type="caution">
    <text evidence="1">The sequence shown here is derived from an EMBL/GenBank/DDBJ whole genome shotgun (WGS) entry which is preliminary data.</text>
</comment>
<sequence length="373" mass="39127">MTEVDSVGPRALLAHDGGLTLLDTESGDAVATVDRPGFLRLNDAGDGRHIVISDGDQFLIYDAGILAEAHGDHAHYYEGIPGLTDIAIGAPKAGHVVTHDDHTTLFADGTGIAVTVKSHDIADRDATFMEHDTGNAHHGVAVQLRDGTMLSTAGTSEGRTTVQAFRDHKMIASTDACPGVHGEAVAADEAAVFGCEDGPVIWRDDAFHKVTAADAYARTGNVAAHPDSAVVLGDYKTIAGAEAEHPTRVVLIDTLTASQTIVELGSAYWFRSLARGPEGEALILTGDGSLRIVDPVTAQQVAAVPAISAWTEPEEWQQPGPVLKVVDGFAYLTDPATDELVVIDLERQSVVERWSIPAGTGELAVVTGSAGEH</sequence>
<gene>
    <name evidence="1" type="ORF">FVP60_10265</name>
</gene>
<evidence type="ECO:0000313" key="1">
    <source>
        <dbReference type="EMBL" id="TXK04217.1"/>
    </source>
</evidence>
<dbReference type="AlphaFoldDB" id="A0A5C8HN11"/>
<evidence type="ECO:0008006" key="3">
    <source>
        <dbReference type="Google" id="ProtNLM"/>
    </source>
</evidence>